<dbReference type="Gene3D" id="3.40.190.10">
    <property type="entry name" value="Periplasmic binding protein-like II"/>
    <property type="match status" value="1"/>
</dbReference>
<dbReference type="PANTHER" id="PTHR30290">
    <property type="entry name" value="PERIPLASMIC BINDING COMPONENT OF ABC TRANSPORTER"/>
    <property type="match status" value="1"/>
</dbReference>
<dbReference type="InterPro" id="IPR006311">
    <property type="entry name" value="TAT_signal"/>
</dbReference>
<sequence length="518" mass="54708" precursor="true">MTLPIHLTRRRALQLCAVGPAVAASAGLLAQPALSPLQIVGPWELGGLAPANSGYIFTRMQIAETLMEAREDGTPLPGLAERWGVSADGLAWRFTLRATARFHDGTPVTAAAVVRCLQAARVAPALLSLAPIKSLDAEGAGVVLIRLASPYGGLPALLAHSSTMVLAPASYGPDGRVRTIVGSGPYRVVSLAPPQHVEAAAFDGYDGARPAVERVRYLAAGRAETRALMAEGGQADLAYGLDPASLVRLRKRGQVRVDTVTLPRTVILKVNAGLPALKDLRVRQALSLCIDRAGIAKALLRDPELAATQLFPPTLKAWHDPALAPLTHDPAAAARLLAEAGWRRAADGLRDASGQPLRLSLRTFPDRPELPVIASALQEQWRQAGIAVQVGVGNSGDIPLGHRDGSLQLGLAARNYATVPDPTGTLMQDFGASGGDWGAMGWTSDALVKALSELSLGPSSAERTARLRAQVAAVLQAELPVIPIAWYRQQVAVSQRVAGVSLDPLERSYRLTAMRWNA</sequence>
<dbReference type="KEGG" id="vap:Vapar_2069"/>
<reference evidence="3" key="1">
    <citation type="submission" date="2009-06" db="EMBL/GenBank/DDBJ databases">
        <title>Complete sequence of chromosome 1 of Variovorax paradoxus S110.</title>
        <authorList>
            <consortium name="US DOE Joint Genome Institute"/>
            <person name="Lucas S."/>
            <person name="Copeland A."/>
            <person name="Lapidus A."/>
            <person name="Glavina del Rio T."/>
            <person name="Tice H."/>
            <person name="Bruce D."/>
            <person name="Goodwin L."/>
            <person name="Pitluck S."/>
            <person name="Chertkov O."/>
            <person name="Brettin T."/>
            <person name="Detter J.C."/>
            <person name="Han C."/>
            <person name="Larimer F."/>
            <person name="Land M."/>
            <person name="Hauser L."/>
            <person name="Kyrpides N."/>
            <person name="Ovchinnikova G."/>
            <person name="Orwin P."/>
            <person name="Leadbetter J.R."/>
            <person name="Spain J.C."/>
            <person name="Han J.I."/>
        </authorList>
    </citation>
    <scope>NUCLEOTIDE SEQUENCE</scope>
    <source>
        <strain evidence="3">S110</strain>
    </source>
</reference>
<protein>
    <submittedName>
        <fullName evidence="3">Extracellular solute-binding protein family 5</fullName>
    </submittedName>
</protein>
<evidence type="ECO:0000259" key="2">
    <source>
        <dbReference type="Pfam" id="PF00496"/>
    </source>
</evidence>
<dbReference type="CDD" id="cd08490">
    <property type="entry name" value="PBP2_NikA_DppA_OppA_like_3"/>
    <property type="match status" value="1"/>
</dbReference>
<organism evidence="3">
    <name type="scientific">Variovorax paradoxus (strain S110)</name>
    <dbReference type="NCBI Taxonomy" id="543728"/>
    <lineage>
        <taxon>Bacteria</taxon>
        <taxon>Pseudomonadati</taxon>
        <taxon>Pseudomonadota</taxon>
        <taxon>Betaproteobacteria</taxon>
        <taxon>Burkholderiales</taxon>
        <taxon>Comamonadaceae</taxon>
        <taxon>Variovorax</taxon>
    </lineage>
</organism>
<dbReference type="InterPro" id="IPR030678">
    <property type="entry name" value="Peptide/Ni-bd"/>
</dbReference>
<feature type="domain" description="Solute-binding protein family 5" evidence="2">
    <location>
        <begin position="75"/>
        <end position="433"/>
    </location>
</feature>
<dbReference type="InterPro" id="IPR039424">
    <property type="entry name" value="SBP_5"/>
</dbReference>
<evidence type="ECO:0000256" key="1">
    <source>
        <dbReference type="SAM" id="SignalP"/>
    </source>
</evidence>
<dbReference type="GO" id="GO:1904680">
    <property type="term" value="F:peptide transmembrane transporter activity"/>
    <property type="evidence" value="ECO:0007669"/>
    <property type="project" value="TreeGrafter"/>
</dbReference>
<dbReference type="AlphaFoldDB" id="C5CWF5"/>
<dbReference type="SUPFAM" id="SSF53850">
    <property type="entry name" value="Periplasmic binding protein-like II"/>
    <property type="match status" value="1"/>
</dbReference>
<gene>
    <name evidence="3" type="ordered locus">Vapar_2069</name>
</gene>
<dbReference type="InterPro" id="IPR000914">
    <property type="entry name" value="SBP_5_dom"/>
</dbReference>
<dbReference type="OrthoDB" id="9801799at2"/>
<dbReference type="PANTHER" id="PTHR30290:SF83">
    <property type="entry name" value="ABC TRANSPORTER SUBSTRATE-BINDING PROTEIN"/>
    <property type="match status" value="1"/>
</dbReference>
<dbReference type="PROSITE" id="PS51318">
    <property type="entry name" value="TAT"/>
    <property type="match status" value="1"/>
</dbReference>
<evidence type="ECO:0000313" key="3">
    <source>
        <dbReference type="EMBL" id="ACS18710.1"/>
    </source>
</evidence>
<dbReference type="eggNOG" id="COG0747">
    <property type="taxonomic scope" value="Bacteria"/>
</dbReference>
<keyword evidence="1" id="KW-0732">Signal</keyword>
<feature type="signal peptide" evidence="1">
    <location>
        <begin position="1"/>
        <end position="23"/>
    </location>
</feature>
<feature type="chain" id="PRO_5002948205" evidence="1">
    <location>
        <begin position="24"/>
        <end position="518"/>
    </location>
</feature>
<dbReference type="PIRSF" id="PIRSF002741">
    <property type="entry name" value="MppA"/>
    <property type="match status" value="1"/>
</dbReference>
<accession>C5CWF5</accession>
<dbReference type="GO" id="GO:0030288">
    <property type="term" value="C:outer membrane-bounded periplasmic space"/>
    <property type="evidence" value="ECO:0007669"/>
    <property type="project" value="UniProtKB-ARBA"/>
</dbReference>
<dbReference type="Pfam" id="PF00496">
    <property type="entry name" value="SBP_bac_5"/>
    <property type="match status" value="1"/>
</dbReference>
<dbReference type="STRING" id="543728.Vapar_2069"/>
<dbReference type="EMBL" id="CP001635">
    <property type="protein sequence ID" value="ACS18710.1"/>
    <property type="molecule type" value="Genomic_DNA"/>
</dbReference>
<proteinExistence type="predicted"/>
<dbReference type="GO" id="GO:0043190">
    <property type="term" value="C:ATP-binding cassette (ABC) transporter complex"/>
    <property type="evidence" value="ECO:0007669"/>
    <property type="project" value="InterPro"/>
</dbReference>
<dbReference type="Gene3D" id="3.10.105.10">
    <property type="entry name" value="Dipeptide-binding Protein, Domain 3"/>
    <property type="match status" value="1"/>
</dbReference>
<dbReference type="HOGENOM" id="CLU_017028_7_5_4"/>
<name>C5CWF5_VARPS</name>
<dbReference type="GO" id="GO:0015833">
    <property type="term" value="P:peptide transport"/>
    <property type="evidence" value="ECO:0007669"/>
    <property type="project" value="TreeGrafter"/>
</dbReference>